<dbReference type="PANTHER" id="PTHR22600:SF57">
    <property type="entry name" value="BETA-N-ACETYLHEXOSAMINIDASE"/>
    <property type="match status" value="1"/>
</dbReference>
<gene>
    <name evidence="6" type="ORF">S12H4_10683</name>
</gene>
<dbReference type="PANTHER" id="PTHR22600">
    <property type="entry name" value="BETA-HEXOSAMINIDASE"/>
    <property type="match status" value="1"/>
</dbReference>
<dbReference type="Gene3D" id="3.20.20.80">
    <property type="entry name" value="Glycosidases"/>
    <property type="match status" value="1"/>
</dbReference>
<comment type="catalytic activity">
    <reaction evidence="1">
        <text>Hydrolysis of terminal non-reducing N-acetyl-D-hexosamine residues in N-acetyl-beta-D-hexosaminides.</text>
        <dbReference type="EC" id="3.2.1.52"/>
    </reaction>
</comment>
<evidence type="ECO:0000259" key="5">
    <source>
        <dbReference type="Pfam" id="PF00728"/>
    </source>
</evidence>
<dbReference type="Pfam" id="PF00728">
    <property type="entry name" value="Glyco_hydro_20"/>
    <property type="match status" value="1"/>
</dbReference>
<name>X1Q9Z5_9ZZZZ</name>
<dbReference type="CDD" id="cd06563">
    <property type="entry name" value="GH20_chitobiase-like"/>
    <property type="match status" value="1"/>
</dbReference>
<dbReference type="EC" id="3.2.1.52" evidence="3"/>
<protein>
    <recommendedName>
        <fullName evidence="3">beta-N-acetylhexosaminidase</fullName>
        <ecNumber evidence="3">3.2.1.52</ecNumber>
    </recommendedName>
</protein>
<dbReference type="InterPro" id="IPR015883">
    <property type="entry name" value="Glyco_hydro_20_cat"/>
</dbReference>
<dbReference type="PRINTS" id="PR00738">
    <property type="entry name" value="GLHYDRLASE20"/>
</dbReference>
<evidence type="ECO:0000256" key="1">
    <source>
        <dbReference type="ARBA" id="ARBA00001231"/>
    </source>
</evidence>
<dbReference type="GO" id="GO:0005975">
    <property type="term" value="P:carbohydrate metabolic process"/>
    <property type="evidence" value="ECO:0007669"/>
    <property type="project" value="InterPro"/>
</dbReference>
<evidence type="ECO:0000256" key="2">
    <source>
        <dbReference type="ARBA" id="ARBA00006285"/>
    </source>
</evidence>
<dbReference type="GO" id="GO:0004563">
    <property type="term" value="F:beta-N-acetylhexosaminidase activity"/>
    <property type="evidence" value="ECO:0007669"/>
    <property type="project" value="UniProtKB-EC"/>
</dbReference>
<feature type="non-terminal residue" evidence="6">
    <location>
        <position position="273"/>
    </location>
</feature>
<dbReference type="GO" id="GO:0030203">
    <property type="term" value="P:glycosaminoglycan metabolic process"/>
    <property type="evidence" value="ECO:0007669"/>
    <property type="project" value="TreeGrafter"/>
</dbReference>
<evidence type="ECO:0000256" key="3">
    <source>
        <dbReference type="ARBA" id="ARBA00012663"/>
    </source>
</evidence>
<dbReference type="SUPFAM" id="SSF51445">
    <property type="entry name" value="(Trans)glycosidases"/>
    <property type="match status" value="1"/>
</dbReference>
<comment type="similarity">
    <text evidence="2">Belongs to the glycosyl hydrolase 20 family.</text>
</comment>
<dbReference type="InterPro" id="IPR017853">
    <property type="entry name" value="GH"/>
</dbReference>
<sequence>MKKIIDLMAFLKLNKFHFHLTEDQGWRVEIKKYPLLTEIGSKREGTTSQRSFRSNRKNKVPLDGIPISGYYTQQDLIELIQYATERFITIIPELDFPGHTTAALAAYPELSCTGGPFKVSTRFGIHKEVLCIGKEKVFEFTQNVLDEIIEIFPSSIIHIGGDEAPKKRWKNCLDCQARIKDESLESVENLQVYFTNRIADYLESKGRQIIGWNEILNDKLKENAICHYWTMNIKQVLEHARLGRKVVMSEMSAVYLNYPYNHIPLERSYNYEP</sequence>
<accession>X1Q9Z5</accession>
<feature type="domain" description="Glycoside hydrolase family 20 catalytic" evidence="5">
    <location>
        <begin position="2"/>
        <end position="270"/>
    </location>
</feature>
<proteinExistence type="inferred from homology"/>
<organism evidence="6">
    <name type="scientific">marine sediment metagenome</name>
    <dbReference type="NCBI Taxonomy" id="412755"/>
    <lineage>
        <taxon>unclassified sequences</taxon>
        <taxon>metagenomes</taxon>
        <taxon>ecological metagenomes</taxon>
    </lineage>
</organism>
<dbReference type="InterPro" id="IPR025705">
    <property type="entry name" value="Beta_hexosaminidase_sua/sub"/>
</dbReference>
<dbReference type="EMBL" id="BARW01004620">
    <property type="protein sequence ID" value="GAI65028.1"/>
    <property type="molecule type" value="Genomic_DNA"/>
</dbReference>
<reference evidence="6" key="1">
    <citation type="journal article" date="2014" name="Front. Microbiol.">
        <title>High frequency of phylogenetically diverse reductive dehalogenase-homologous genes in deep subseafloor sedimentary metagenomes.</title>
        <authorList>
            <person name="Kawai M."/>
            <person name="Futagami T."/>
            <person name="Toyoda A."/>
            <person name="Takaki Y."/>
            <person name="Nishi S."/>
            <person name="Hori S."/>
            <person name="Arai W."/>
            <person name="Tsubouchi T."/>
            <person name="Morono Y."/>
            <person name="Uchiyama I."/>
            <person name="Ito T."/>
            <person name="Fujiyama A."/>
            <person name="Inagaki F."/>
            <person name="Takami H."/>
        </authorList>
    </citation>
    <scope>NUCLEOTIDE SEQUENCE</scope>
    <source>
        <strain evidence="6">Expedition CK06-06</strain>
    </source>
</reference>
<dbReference type="GO" id="GO:0016020">
    <property type="term" value="C:membrane"/>
    <property type="evidence" value="ECO:0007669"/>
    <property type="project" value="TreeGrafter"/>
</dbReference>
<comment type="caution">
    <text evidence="6">The sequence shown here is derived from an EMBL/GenBank/DDBJ whole genome shotgun (WGS) entry which is preliminary data.</text>
</comment>
<dbReference type="AlphaFoldDB" id="X1Q9Z5"/>
<evidence type="ECO:0000313" key="6">
    <source>
        <dbReference type="EMBL" id="GAI65028.1"/>
    </source>
</evidence>
<keyword evidence="4" id="KW-0378">Hydrolase</keyword>
<evidence type="ECO:0000256" key="4">
    <source>
        <dbReference type="ARBA" id="ARBA00022801"/>
    </source>
</evidence>